<evidence type="ECO:0000313" key="4">
    <source>
        <dbReference type="EMBL" id="KIK37610.1"/>
    </source>
</evidence>
<protein>
    <recommendedName>
        <fullName evidence="3">C2H2-type domain-containing protein</fullName>
    </recommendedName>
</protein>
<feature type="domain" description="C2H2-type" evidence="3">
    <location>
        <begin position="307"/>
        <end position="325"/>
    </location>
</feature>
<evidence type="ECO:0000256" key="2">
    <source>
        <dbReference type="SAM" id="MobiDB-lite"/>
    </source>
</evidence>
<keyword evidence="1" id="KW-0479">Metal-binding</keyword>
<dbReference type="AlphaFoldDB" id="A0A0C9ZJI8"/>
<gene>
    <name evidence="4" type="ORF">CY34DRAFT_446875</name>
</gene>
<organism evidence="4 5">
    <name type="scientific">Suillus luteus UH-Slu-Lm8-n1</name>
    <dbReference type="NCBI Taxonomy" id="930992"/>
    <lineage>
        <taxon>Eukaryota</taxon>
        <taxon>Fungi</taxon>
        <taxon>Dikarya</taxon>
        <taxon>Basidiomycota</taxon>
        <taxon>Agaricomycotina</taxon>
        <taxon>Agaricomycetes</taxon>
        <taxon>Agaricomycetidae</taxon>
        <taxon>Boletales</taxon>
        <taxon>Suillineae</taxon>
        <taxon>Suillaceae</taxon>
        <taxon>Suillus</taxon>
    </lineage>
</organism>
<sequence length="471" mass="50819">MAVYKKCLWTVEMWLDDTFRAPRDNHINIASLTFVLHLLPATLTATSNAYPSSNTLINHLLAQMIQSTSHSSSHCSDSSNGTQYTPNADMYMGQFPSAQSAHIPYTGFTTYSYYPYGVGVLLNGTHGASPLDAPVAPSPGVGAGVAHTAFQAGPGGCCPPPTATAPTTRHPFAPPMCHQLLPSNSFPGTTTPDPPGISHQTHLHQYHGAGLATGSPSSVLPQEPIISVGQKRVALDLEDRNVKRIKVVKVYQPETNIKNDPCFTPVLNRFGQHDGDYICSKDGRVIRSDNYKQHLRAGIHVRGPTVYECHLCGKTFSRRKFCRKHWDSRCGKLLVAAGGVPMSYSDACRHFMSSASASLVGVPAIAFTFSLPTTATTSDSSLPESMPTEATEDSPNPGSGAAIEIQDAALVAPVLPPSEGREITLAEVHGSLDFWKWINSTEDDVEPSSSRLPETILAEDPFDMFLAEQFL</sequence>
<keyword evidence="1" id="KW-0862">Zinc</keyword>
<evidence type="ECO:0000313" key="5">
    <source>
        <dbReference type="Proteomes" id="UP000054485"/>
    </source>
</evidence>
<reference evidence="4 5" key="1">
    <citation type="submission" date="2014-04" db="EMBL/GenBank/DDBJ databases">
        <authorList>
            <consortium name="DOE Joint Genome Institute"/>
            <person name="Kuo A."/>
            <person name="Ruytinx J."/>
            <person name="Rineau F."/>
            <person name="Colpaert J."/>
            <person name="Kohler A."/>
            <person name="Nagy L.G."/>
            <person name="Floudas D."/>
            <person name="Copeland A."/>
            <person name="Barry K.W."/>
            <person name="Cichocki N."/>
            <person name="Veneault-Fourrey C."/>
            <person name="LaButti K."/>
            <person name="Lindquist E.A."/>
            <person name="Lipzen A."/>
            <person name="Lundell T."/>
            <person name="Morin E."/>
            <person name="Murat C."/>
            <person name="Sun H."/>
            <person name="Tunlid A."/>
            <person name="Henrissat B."/>
            <person name="Grigoriev I.V."/>
            <person name="Hibbett D.S."/>
            <person name="Martin F."/>
            <person name="Nordberg H.P."/>
            <person name="Cantor M.N."/>
            <person name="Hua S.X."/>
        </authorList>
    </citation>
    <scope>NUCLEOTIDE SEQUENCE [LARGE SCALE GENOMIC DNA]</scope>
    <source>
        <strain evidence="4 5">UH-Slu-Lm8-n1</strain>
    </source>
</reference>
<dbReference type="Gene3D" id="3.30.160.60">
    <property type="entry name" value="Classic Zinc Finger"/>
    <property type="match status" value="1"/>
</dbReference>
<evidence type="ECO:0000256" key="1">
    <source>
        <dbReference type="PROSITE-ProRule" id="PRU00042"/>
    </source>
</evidence>
<dbReference type="GO" id="GO:0008270">
    <property type="term" value="F:zinc ion binding"/>
    <property type="evidence" value="ECO:0007669"/>
    <property type="project" value="UniProtKB-KW"/>
</dbReference>
<dbReference type="HOGENOM" id="CLU_580293_0_0_1"/>
<dbReference type="EMBL" id="KN835440">
    <property type="protein sequence ID" value="KIK37610.1"/>
    <property type="molecule type" value="Genomic_DNA"/>
</dbReference>
<dbReference type="Proteomes" id="UP000054485">
    <property type="component" value="Unassembled WGS sequence"/>
</dbReference>
<evidence type="ECO:0000259" key="3">
    <source>
        <dbReference type="PROSITE" id="PS50157"/>
    </source>
</evidence>
<keyword evidence="1" id="KW-0863">Zinc-finger</keyword>
<dbReference type="PROSITE" id="PS50157">
    <property type="entry name" value="ZINC_FINGER_C2H2_2"/>
    <property type="match status" value="1"/>
</dbReference>
<feature type="region of interest" description="Disordered" evidence="2">
    <location>
        <begin position="375"/>
        <end position="400"/>
    </location>
</feature>
<accession>A0A0C9ZJI8</accession>
<dbReference type="InParanoid" id="A0A0C9ZJI8"/>
<proteinExistence type="predicted"/>
<dbReference type="InterPro" id="IPR013087">
    <property type="entry name" value="Znf_C2H2_type"/>
</dbReference>
<reference evidence="5" key="2">
    <citation type="submission" date="2015-01" db="EMBL/GenBank/DDBJ databases">
        <title>Evolutionary Origins and Diversification of the Mycorrhizal Mutualists.</title>
        <authorList>
            <consortium name="DOE Joint Genome Institute"/>
            <consortium name="Mycorrhizal Genomics Consortium"/>
            <person name="Kohler A."/>
            <person name="Kuo A."/>
            <person name="Nagy L.G."/>
            <person name="Floudas D."/>
            <person name="Copeland A."/>
            <person name="Barry K.W."/>
            <person name="Cichocki N."/>
            <person name="Veneault-Fourrey C."/>
            <person name="LaButti K."/>
            <person name="Lindquist E.A."/>
            <person name="Lipzen A."/>
            <person name="Lundell T."/>
            <person name="Morin E."/>
            <person name="Murat C."/>
            <person name="Riley R."/>
            <person name="Ohm R."/>
            <person name="Sun H."/>
            <person name="Tunlid A."/>
            <person name="Henrissat B."/>
            <person name="Grigoriev I.V."/>
            <person name="Hibbett D.S."/>
            <person name="Martin F."/>
        </authorList>
    </citation>
    <scope>NUCLEOTIDE SEQUENCE [LARGE SCALE GENOMIC DNA]</scope>
    <source>
        <strain evidence="5">UH-Slu-Lm8-n1</strain>
    </source>
</reference>
<dbReference type="OrthoDB" id="2677427at2759"/>
<keyword evidence="5" id="KW-1185">Reference proteome</keyword>
<name>A0A0C9ZJI8_9AGAM</name>